<dbReference type="AlphaFoldDB" id="A0A5K4F0C9"/>
<dbReference type="Pfam" id="PF12516">
    <property type="entry name" value="DUF3719"/>
    <property type="match status" value="1"/>
</dbReference>
<organism evidence="4">
    <name type="scientific">Schistosoma mansoni</name>
    <name type="common">Blood fluke</name>
    <dbReference type="NCBI Taxonomy" id="6183"/>
    <lineage>
        <taxon>Eukaryota</taxon>
        <taxon>Metazoa</taxon>
        <taxon>Spiralia</taxon>
        <taxon>Lophotrochozoa</taxon>
        <taxon>Platyhelminthes</taxon>
        <taxon>Trematoda</taxon>
        <taxon>Digenea</taxon>
        <taxon>Strigeidida</taxon>
        <taxon>Schistosomatoidea</taxon>
        <taxon>Schistosomatidae</taxon>
        <taxon>Schistosoma</taxon>
    </lineage>
</organism>
<name>A0A5K4F0C9_SCHMA</name>
<feature type="region of interest" description="Disordered" evidence="2">
    <location>
        <begin position="1"/>
        <end position="38"/>
    </location>
</feature>
<dbReference type="WBParaSite" id="Smp_244980.2">
    <property type="protein sequence ID" value="Smp_244980.2"/>
    <property type="gene ID" value="Smp_244980"/>
</dbReference>
<accession>A0A5K4F0C9</accession>
<evidence type="ECO:0000313" key="4">
    <source>
        <dbReference type="WBParaSite" id="Smp_244980.2"/>
    </source>
</evidence>
<dbReference type="PANTHER" id="PTHR31997">
    <property type="entry name" value="AGAP003710-PA"/>
    <property type="match status" value="1"/>
</dbReference>
<dbReference type="InterPro" id="IPR039630">
    <property type="entry name" value="FAM149"/>
</dbReference>
<sequence>MFYLAKPFRPNDRDVPRAPALPNRTSARSWHKSELSNKEMKKLSKELPHVKTCGLKCQQSNQKQLANITPSACISKFSLKSVNEKETKYLNLNRITNIQTDVKPSTPYSSAATNNTCRLKRSVIRKDEKDFLGSFEKKHSIHNYNPSKLNNNSHMSKPDYKHALSLTTGKSRLVKKMSVNQSDHSKSSNHLSLNGSQLSSWLMQCDNASATLHNKKGAIDSSPRMYVNGYLSSHPFVKQPTDVVHGSAKSIDFNEQKPNGKAKRVSNELNTNGSEYSTTKHINRNHKTYNKSTKINASKYYRCSETEPSEQLIDNESDDNINSSAVKYYDINSTNVTDWGSVSSSEWGDDMCEFDRQQSFRVHEMFEEIDRILFDNPNLDLQDSILRYTSITTTNVDDEPSRYMNISNSINSPSHTDDYDSMGLDNLALLSLHSIENRNPPYQYPDHLNSSVTNCINSNPCGIQDHLFYECKDWLSRFPHLRVVGKQIKLSDEIESTFIHDDSNLISEFSNMINVSSTTMNASLNMRKGITTDRRLNHTQIETGKIEEHLSNPPTSANCIEEEIFAIDGEYEEFMGGVTVSSKYNPTYNIEQGKQLSSYDHTHFRDKLLLDDKEPKISKSHQSNRHHVHHNYHSYHHFRHKHREKSNPAPTHSNSEEYDGKLCILPDAVSNSCFSSSPCIALERVKQSNSLENCYSESDFTDPPSNSVKMVLRIISQQLWNDLTQWMEMLLSENMFSNLNKYETNGSSQKASPHSPLQFYRLRDSTFSRCNSSVGDAQNSSTLTPFRLPKQTKHSNLDTSNCLSSQHTVQTHESNVELADLLQISTKTLQTREKSLIQENNDPFTKIQYTGSNTILKDSTNNHLISSVGGSQLTSVTMTTITTALSRMSPQSIGTISINRPISSLNNKSATNVPRKVLLTCNSSVPEIPRHSRTSRVAVVGVAANLYHNEKLAPLDRLRTPVPLQYSSISEEQSFNTVSSTTAIIHFTNTENSLKSTCSTSLAKCRDLNVSQLLSSATASNALTSLPLVITTTILHTIPNSMNNSSQISSVNTTNMMNETISSSDFTLPPLSNPINILSTVNTTICFPPSNSSNTESSLPNSKNNLSTTNKTGFGIYQGSEQNNQRTTRLHKKICENLVGKQNNNNNTLGNTSIFTQKIPSKLSMHWNQNSLKQDSFPLPPIDIFKDRLGRKQKLWRPYSSRPLLINKSIANPSSMLTRACSTLLIQNPETYNDSCSMKISPAIFIGSTTNPIRGNDAVTR</sequence>
<dbReference type="ExpressionAtlas" id="A0A5K4F0C9">
    <property type="expression patterns" value="baseline"/>
</dbReference>
<feature type="region of interest" description="Disordered" evidence="2">
    <location>
        <begin position="252"/>
        <end position="278"/>
    </location>
</feature>
<feature type="domain" description="DUF3719" evidence="3">
    <location>
        <begin position="466"/>
        <end position="490"/>
    </location>
</feature>
<feature type="compositionally biased region" description="Basic residues" evidence="2">
    <location>
        <begin position="634"/>
        <end position="644"/>
    </location>
</feature>
<feature type="compositionally biased region" description="Polar residues" evidence="2">
    <location>
        <begin position="267"/>
        <end position="278"/>
    </location>
</feature>
<dbReference type="InParanoid" id="A0A5K4F0C9"/>
<evidence type="ECO:0000259" key="3">
    <source>
        <dbReference type="Pfam" id="PF12516"/>
    </source>
</evidence>
<dbReference type="InterPro" id="IPR022194">
    <property type="entry name" value="DUF3719"/>
</dbReference>
<comment type="similarity">
    <text evidence="1">Belongs to the FAM149 family.</text>
</comment>
<feature type="region of interest" description="Disordered" evidence="2">
    <location>
        <begin position="781"/>
        <end position="801"/>
    </location>
</feature>
<reference evidence="4" key="1">
    <citation type="submission" date="2019-11" db="UniProtKB">
        <authorList>
            <consortium name="WormBaseParasite"/>
        </authorList>
    </citation>
    <scope>IDENTIFICATION</scope>
    <source>
        <strain evidence="4">Puerto Rican</strain>
    </source>
</reference>
<evidence type="ECO:0000256" key="1">
    <source>
        <dbReference type="ARBA" id="ARBA00008309"/>
    </source>
</evidence>
<proteinExistence type="inferred from homology"/>
<evidence type="ECO:0000256" key="2">
    <source>
        <dbReference type="SAM" id="MobiDB-lite"/>
    </source>
</evidence>
<dbReference type="STRING" id="6183.A0A5K4F0C9"/>
<feature type="region of interest" description="Disordered" evidence="2">
    <location>
        <begin position="634"/>
        <end position="656"/>
    </location>
</feature>
<dbReference type="PANTHER" id="PTHR31997:SF1">
    <property type="entry name" value="AGAP003710-PA"/>
    <property type="match status" value="1"/>
</dbReference>
<protein>
    <submittedName>
        <fullName evidence="4">DUF3719 domain-containing protein</fullName>
    </submittedName>
</protein>